<dbReference type="Pfam" id="PF04955">
    <property type="entry name" value="HupE_UreJ"/>
    <property type="match status" value="1"/>
</dbReference>
<dbReference type="InterPro" id="IPR007038">
    <property type="entry name" value="HupE_UreJ"/>
</dbReference>
<accession>A0A240UQY7</accession>
<gene>
    <name evidence="1" type="ORF">B9H00_10825</name>
</gene>
<dbReference type="PIRSF" id="PIRSF016919">
    <property type="entry name" value="HupE_UreJ"/>
    <property type="match status" value="1"/>
</dbReference>
<reference evidence="1 2" key="1">
    <citation type="submission" date="2017-05" db="EMBL/GenBank/DDBJ databases">
        <authorList>
            <person name="Song R."/>
            <person name="Chenine A.L."/>
            <person name="Ruprecht R.M."/>
        </authorList>
    </citation>
    <scope>NUCLEOTIDE SEQUENCE [LARGE SCALE GENOMIC DNA]</scope>
    <source>
        <strain evidence="1">SW32</strain>
    </source>
</reference>
<keyword evidence="2" id="KW-1185">Reference proteome</keyword>
<name>A0A240UQY7_9GAMM</name>
<dbReference type="AlphaFoldDB" id="A0A240UQY7"/>
<dbReference type="KEGG" id="kma:B9H00_10825"/>
<dbReference type="Proteomes" id="UP000194457">
    <property type="component" value="Chromosome"/>
</dbReference>
<sequence length="198" mass="20159">MRFPQALALTGPLMMLSLPAMAHPGHEHGSGLMAGLMHPLTGVDHLLAMVAVGLWAGFVMPRRVLVAPLTFMAAMGGGALLGWAGIALPLVEPGIVLSVIVFGLLTLTGGQQQSVMLTRASLLCIGLFAVLHGHAHATEASGHVGPYLAGFMLSTAVLHGLGILMALTVARGQAGRWVQHVSGAVIAAGGAFLMLGAA</sequence>
<proteinExistence type="predicted"/>
<organism evidence="1 2">
    <name type="scientific">Kushneria marisflavi</name>
    <dbReference type="NCBI Taxonomy" id="157779"/>
    <lineage>
        <taxon>Bacteria</taxon>
        <taxon>Pseudomonadati</taxon>
        <taxon>Pseudomonadota</taxon>
        <taxon>Gammaproteobacteria</taxon>
        <taxon>Oceanospirillales</taxon>
        <taxon>Halomonadaceae</taxon>
        <taxon>Kushneria</taxon>
    </lineage>
</organism>
<dbReference type="RefSeq" id="WP_211329632.1">
    <property type="nucleotide sequence ID" value="NZ_CP021358.1"/>
</dbReference>
<dbReference type="EMBL" id="CP021358">
    <property type="protein sequence ID" value="ART63493.1"/>
    <property type="molecule type" value="Genomic_DNA"/>
</dbReference>
<evidence type="ECO:0000313" key="2">
    <source>
        <dbReference type="Proteomes" id="UP000194457"/>
    </source>
</evidence>
<protein>
    <submittedName>
        <fullName evidence="1">Uncharacterized protein</fullName>
    </submittedName>
</protein>
<evidence type="ECO:0000313" key="1">
    <source>
        <dbReference type="EMBL" id="ART63493.1"/>
    </source>
</evidence>